<proteinExistence type="inferred from homology"/>
<dbReference type="OrthoDB" id="5965864at2759"/>
<dbReference type="PANTHER" id="PTHR10981">
    <property type="entry name" value="BATTENIN"/>
    <property type="match status" value="1"/>
</dbReference>
<dbReference type="Proteomes" id="UP000243052">
    <property type="component" value="Chromosome ii"/>
</dbReference>
<dbReference type="GO" id="GO:0051453">
    <property type="term" value="P:regulation of intracellular pH"/>
    <property type="evidence" value="ECO:0007669"/>
    <property type="project" value="TreeGrafter"/>
</dbReference>
<keyword evidence="10" id="KW-1185">Reference proteome</keyword>
<evidence type="ECO:0000256" key="3">
    <source>
        <dbReference type="ARBA" id="ARBA00022448"/>
    </source>
</evidence>
<gene>
    <name evidence="9" type="ORF">AW171_hschr21108</name>
</gene>
<dbReference type="GO" id="GO:0006865">
    <property type="term" value="P:amino acid transport"/>
    <property type="evidence" value="ECO:0007669"/>
    <property type="project" value="UniProtKB-KW"/>
</dbReference>
<dbReference type="InterPro" id="IPR003492">
    <property type="entry name" value="Battenin_disease_Cln3"/>
</dbReference>
<evidence type="ECO:0000256" key="8">
    <source>
        <dbReference type="RuleBase" id="RU361113"/>
    </source>
</evidence>
<keyword evidence="8" id="KW-0926">Vacuole</keyword>
<protein>
    <recommendedName>
        <fullName evidence="8">Protein BTN</fullName>
    </recommendedName>
</protein>
<feature type="transmembrane region" description="Helical" evidence="8">
    <location>
        <begin position="301"/>
        <end position="323"/>
    </location>
</feature>
<dbReference type="Pfam" id="PF02487">
    <property type="entry name" value="CLN3"/>
    <property type="match status" value="1"/>
</dbReference>
<feature type="transmembrane region" description="Helical" evidence="8">
    <location>
        <begin position="365"/>
        <end position="386"/>
    </location>
</feature>
<dbReference type="Gene3D" id="1.20.1250.20">
    <property type="entry name" value="MFS general substrate transporter like domains"/>
    <property type="match status" value="1"/>
</dbReference>
<evidence type="ECO:0000256" key="4">
    <source>
        <dbReference type="ARBA" id="ARBA00022692"/>
    </source>
</evidence>
<dbReference type="PIRSF" id="PIRSF015974">
    <property type="entry name" value="CLN3_BTN1"/>
    <property type="match status" value="1"/>
</dbReference>
<dbReference type="RefSeq" id="XP_017986281.1">
    <property type="nucleotide sequence ID" value="XM_018130792.1"/>
</dbReference>
<dbReference type="PRINTS" id="PR01315">
    <property type="entry name" value="BATTENIN"/>
</dbReference>
<evidence type="ECO:0000256" key="2">
    <source>
        <dbReference type="ARBA" id="ARBA00007467"/>
    </source>
</evidence>
<feature type="transmembrane region" description="Helical" evidence="8">
    <location>
        <begin position="268"/>
        <end position="289"/>
    </location>
</feature>
<dbReference type="PANTHER" id="PTHR10981:SF0">
    <property type="entry name" value="BATTENIN"/>
    <property type="match status" value="1"/>
</dbReference>
<dbReference type="GO" id="GO:0005774">
    <property type="term" value="C:vacuolar membrane"/>
    <property type="evidence" value="ECO:0007669"/>
    <property type="project" value="UniProtKB-SubCell"/>
</dbReference>
<dbReference type="GO" id="GO:0012505">
    <property type="term" value="C:endomembrane system"/>
    <property type="evidence" value="ECO:0007669"/>
    <property type="project" value="UniProtKB-SubCell"/>
</dbReference>
<feature type="transmembrane region" description="Helical" evidence="8">
    <location>
        <begin position="12"/>
        <end position="35"/>
    </location>
</feature>
<evidence type="ECO:0000256" key="7">
    <source>
        <dbReference type="ARBA" id="ARBA00023136"/>
    </source>
</evidence>
<feature type="transmembrane region" description="Helical" evidence="8">
    <location>
        <begin position="227"/>
        <end position="248"/>
    </location>
</feature>
<evidence type="ECO:0000313" key="9">
    <source>
        <dbReference type="EMBL" id="AMD19285.1"/>
    </source>
</evidence>
<evidence type="ECO:0000256" key="1">
    <source>
        <dbReference type="ARBA" id="ARBA00004127"/>
    </source>
</evidence>
<organism evidence="9 10">
    <name type="scientific">Eremothecium sinecaudum</name>
    <dbReference type="NCBI Taxonomy" id="45286"/>
    <lineage>
        <taxon>Eukaryota</taxon>
        <taxon>Fungi</taxon>
        <taxon>Dikarya</taxon>
        <taxon>Ascomycota</taxon>
        <taxon>Saccharomycotina</taxon>
        <taxon>Saccharomycetes</taxon>
        <taxon>Saccharomycetales</taxon>
        <taxon>Saccharomycetaceae</taxon>
        <taxon>Eremothecium</taxon>
    </lineage>
</organism>
<keyword evidence="3" id="KW-0813">Transport</keyword>
<comment type="subcellular location">
    <subcellularLocation>
        <location evidence="1">Endomembrane system</location>
        <topology evidence="1">Multi-pass membrane protein</topology>
    </subcellularLocation>
    <subcellularLocation>
        <location evidence="8">Vacuole membrane</location>
        <topology evidence="8">Multi-pass membrane protein</topology>
    </subcellularLocation>
</comment>
<keyword evidence="7 8" id="KW-0472">Membrane</keyword>
<dbReference type="InterPro" id="IPR018460">
    <property type="entry name" value="Battenin_disease_Cln3_subgr"/>
</dbReference>
<dbReference type="AlphaFoldDB" id="A0A109UVA7"/>
<sequence>MTATTKQIFAYFWLFGLVNNVLYVVILSAAVDIVGPGLPKSIVLLADIFPSLIIKIILPLCSQHATYSYRIYALMAMGGSGMVLVSLGSLEVSLLGIILASTASGLGESTFLQITHYYQHDALNGWSSGTGAAGLIGSSLYMLLTTVLKMPVPMALLLFSMWQLAFLLYFKLDVAVKVAGNQYERLDTQEGEGAGNAENSFEESTVEIAPAEKSDLKEHIIQTARRLRALIIPYMLPLGTIYFFEYLINQGVSPTLLFPLEERNFGFIQKYRDIYVLYGTLYQIGVFISRSSARFIRFRRLYLLSTLQGLNLVVLLIQSWFYISNSMWPILLLVFYEGLLGGASYVNCFSNVLDEVHKFEREFSLGAVSIADSFGILVAAFSGMLLEPKLCAHQVETGRPWCTLP</sequence>
<keyword evidence="4 8" id="KW-0812">Transmembrane</keyword>
<feature type="transmembrane region" description="Helical" evidence="8">
    <location>
        <begin position="329"/>
        <end position="353"/>
    </location>
</feature>
<evidence type="ECO:0000313" key="10">
    <source>
        <dbReference type="Proteomes" id="UP000243052"/>
    </source>
</evidence>
<dbReference type="STRING" id="45286.A0A109UVA7"/>
<name>A0A109UVA7_9SACH</name>
<evidence type="ECO:0000256" key="6">
    <source>
        <dbReference type="ARBA" id="ARBA00022989"/>
    </source>
</evidence>
<reference evidence="9 10" key="1">
    <citation type="submission" date="2016-01" db="EMBL/GenBank/DDBJ databases">
        <title>Genome sequence of the yeast Holleya sinecauda.</title>
        <authorList>
            <person name="Dietrich F.S."/>
        </authorList>
    </citation>
    <scope>NUCLEOTIDE SEQUENCE [LARGE SCALE GENOMIC DNA]</scope>
    <source>
        <strain evidence="9 10">ATCC 58844</strain>
    </source>
</reference>
<feature type="transmembrane region" description="Helical" evidence="8">
    <location>
        <begin position="150"/>
        <end position="170"/>
    </location>
</feature>
<dbReference type="GeneID" id="28721560"/>
<keyword evidence="6 8" id="KW-1133">Transmembrane helix</keyword>
<accession>A0A109UVA7</accession>
<dbReference type="EMBL" id="CP014242">
    <property type="protein sequence ID" value="AMD19285.1"/>
    <property type="molecule type" value="Genomic_DNA"/>
</dbReference>
<evidence type="ECO:0000256" key="5">
    <source>
        <dbReference type="ARBA" id="ARBA00022970"/>
    </source>
</evidence>
<dbReference type="SUPFAM" id="SSF103473">
    <property type="entry name" value="MFS general substrate transporter"/>
    <property type="match status" value="1"/>
</dbReference>
<feature type="transmembrane region" description="Helical" evidence="8">
    <location>
        <begin position="41"/>
        <end position="58"/>
    </location>
</feature>
<dbReference type="InterPro" id="IPR036259">
    <property type="entry name" value="MFS_trans_sf"/>
</dbReference>
<keyword evidence="5" id="KW-0029">Amino-acid transport</keyword>
<comment type="similarity">
    <text evidence="2 8">Belongs to the battenin family.</text>
</comment>